<keyword evidence="5 8" id="KW-0697">Rotamase</keyword>
<evidence type="ECO:0000256" key="9">
    <source>
        <dbReference type="RuleBase" id="RU003915"/>
    </source>
</evidence>
<dbReference type="PANTHER" id="PTHR47861:SF3">
    <property type="entry name" value="FKBP-TYPE PEPTIDYL-PROLYL CIS-TRANS ISOMERASE SLYD"/>
    <property type="match status" value="1"/>
</dbReference>
<comment type="catalytic activity">
    <reaction evidence="1 8 9">
        <text>[protein]-peptidylproline (omega=180) = [protein]-peptidylproline (omega=0)</text>
        <dbReference type="Rhea" id="RHEA:16237"/>
        <dbReference type="Rhea" id="RHEA-COMP:10747"/>
        <dbReference type="Rhea" id="RHEA-COMP:10748"/>
        <dbReference type="ChEBI" id="CHEBI:83833"/>
        <dbReference type="ChEBI" id="CHEBI:83834"/>
        <dbReference type="EC" id="5.2.1.8"/>
    </reaction>
</comment>
<reference evidence="12" key="3">
    <citation type="journal article" date="2011" name="PLoS ONE">
        <title>Genome sequence of a mesophilic hydrogenotrophic methanogen Methanocella paludicola, the first cultivated representative of the order Methanocellales.</title>
        <authorList>
            <person name="Sakai S."/>
            <person name="Takaki Y."/>
            <person name="Shimamura S."/>
            <person name="Sekine M."/>
            <person name="Tajima T."/>
            <person name="Kosugi H."/>
            <person name="Ichikawa N."/>
            <person name="Tasumi E."/>
            <person name="Hiraki A.T."/>
            <person name="Shimizu A."/>
            <person name="Kato Y."/>
            <person name="Nishiko R."/>
            <person name="Mori K."/>
            <person name="Fujita N."/>
            <person name="Imachi H."/>
            <person name="Takai K."/>
        </authorList>
    </citation>
    <scope>NUCLEOTIDE SEQUENCE [LARGE SCALE GENOMIC DNA]</scope>
    <source>
        <strain evidence="12">DSM 17711 / JCM 13418 / NBRC 101707 / SANAE</strain>
    </source>
</reference>
<dbReference type="AlphaFoldDB" id="D1Z170"/>
<evidence type="ECO:0000256" key="4">
    <source>
        <dbReference type="ARBA" id="ARBA00022490"/>
    </source>
</evidence>
<dbReference type="EMBL" id="AP011532">
    <property type="protein sequence ID" value="BAI62442.1"/>
    <property type="molecule type" value="Genomic_DNA"/>
</dbReference>
<reference evidence="11 12" key="1">
    <citation type="journal article" date="2007" name="Appl. Environ. Microbiol.">
        <title>Isolation of key methanogens for global methane emission from rice paddy fields: a novel isolate affiliated with the clone cluster rice cluster I.</title>
        <authorList>
            <person name="Sakai S."/>
            <person name="Imachi H."/>
            <person name="Sekiguchi Y."/>
            <person name="Ohashi A."/>
            <person name="Harada H."/>
            <person name="Kamagata Y."/>
        </authorList>
    </citation>
    <scope>NUCLEOTIDE SEQUENCE [LARGE SCALE GENOMIC DNA]</scope>
    <source>
        <strain evidence="12">DSM 17711 / JCM 13418 / NBRC 101707 / SANAE</strain>
    </source>
</reference>
<keyword evidence="7 8" id="KW-0413">Isomerase</keyword>
<keyword evidence="12" id="KW-1185">Reference proteome</keyword>
<dbReference type="eggNOG" id="arCOG00981">
    <property type="taxonomic scope" value="Archaea"/>
</dbReference>
<dbReference type="GO" id="GO:0003755">
    <property type="term" value="F:peptidyl-prolyl cis-trans isomerase activity"/>
    <property type="evidence" value="ECO:0007669"/>
    <property type="project" value="UniProtKB-UniRule"/>
</dbReference>
<dbReference type="PROSITE" id="PS51257">
    <property type="entry name" value="PROKAR_LIPOPROTEIN"/>
    <property type="match status" value="1"/>
</dbReference>
<dbReference type="GeneID" id="8682163"/>
<gene>
    <name evidence="11" type="ordered locus">MCP_2370</name>
</gene>
<feature type="domain" description="PPIase FKBP-type" evidence="10">
    <location>
        <begin position="31"/>
        <end position="149"/>
    </location>
</feature>
<dbReference type="PROSITE" id="PS50059">
    <property type="entry name" value="FKBP_PPIASE"/>
    <property type="match status" value="1"/>
</dbReference>
<dbReference type="PANTHER" id="PTHR47861">
    <property type="entry name" value="FKBP-TYPE PEPTIDYL-PROLYL CIS-TRANS ISOMERASE SLYD"/>
    <property type="match status" value="1"/>
</dbReference>
<name>D1Z170_METPS</name>
<evidence type="ECO:0000256" key="8">
    <source>
        <dbReference type="PROSITE-ProRule" id="PRU00277"/>
    </source>
</evidence>
<accession>D1Z170</accession>
<dbReference type="Pfam" id="PF00254">
    <property type="entry name" value="FKBP_C"/>
    <property type="match status" value="1"/>
</dbReference>
<dbReference type="EC" id="5.2.1.8" evidence="9"/>
<evidence type="ECO:0000256" key="5">
    <source>
        <dbReference type="ARBA" id="ARBA00023110"/>
    </source>
</evidence>
<comment type="subcellular location">
    <subcellularLocation>
        <location evidence="2">Cytoplasm</location>
    </subcellularLocation>
</comment>
<dbReference type="GO" id="GO:0005737">
    <property type="term" value="C:cytoplasm"/>
    <property type="evidence" value="ECO:0007669"/>
    <property type="project" value="UniProtKB-SubCell"/>
</dbReference>
<evidence type="ECO:0000256" key="6">
    <source>
        <dbReference type="ARBA" id="ARBA00023186"/>
    </source>
</evidence>
<evidence type="ECO:0000259" key="10">
    <source>
        <dbReference type="PROSITE" id="PS50059"/>
    </source>
</evidence>
<comment type="similarity">
    <text evidence="3 9">Belongs to the FKBP-type PPIase family.</text>
</comment>
<evidence type="ECO:0000256" key="3">
    <source>
        <dbReference type="ARBA" id="ARBA00006577"/>
    </source>
</evidence>
<evidence type="ECO:0000313" key="11">
    <source>
        <dbReference type="EMBL" id="BAI62442.1"/>
    </source>
</evidence>
<proteinExistence type="inferred from homology"/>
<evidence type="ECO:0000256" key="2">
    <source>
        <dbReference type="ARBA" id="ARBA00004496"/>
    </source>
</evidence>
<dbReference type="STRING" id="304371.MCP_2370"/>
<keyword evidence="6" id="KW-0143">Chaperone</keyword>
<dbReference type="Gene3D" id="3.10.50.40">
    <property type="match status" value="1"/>
</dbReference>
<dbReference type="RefSeq" id="WP_012901116.1">
    <property type="nucleotide sequence ID" value="NC_013665.1"/>
</dbReference>
<evidence type="ECO:0000256" key="1">
    <source>
        <dbReference type="ARBA" id="ARBA00000971"/>
    </source>
</evidence>
<dbReference type="InParanoid" id="D1Z170"/>
<sequence length="209" mass="22385">MDGKVKVVFIALILSALVMGCTSSEKVVKAGDTVSVDYTLRDVNGKVLETTNSSVAKANNIYNPANPYAPFSFVVGSNTTISGFDEAVKGMSLNQTKTNVTLTPDKAYGDYNASKVLTTQLETIEGNNTNFSQFVNQTMVFNDEYVYVVGLGPANNTALVVPLSKINTAGLYTITPDLNNKTATLDYNPPMAGKTLVFDITVVDIKTKA</sequence>
<organism evidence="11 12">
    <name type="scientific">Methanocella paludicola (strain DSM 17711 / JCM 13418 / NBRC 101707 / SANAE)</name>
    <dbReference type="NCBI Taxonomy" id="304371"/>
    <lineage>
        <taxon>Archaea</taxon>
        <taxon>Methanobacteriati</taxon>
        <taxon>Methanobacteriota</taxon>
        <taxon>Stenosarchaea group</taxon>
        <taxon>Methanomicrobia</taxon>
        <taxon>Methanocellales</taxon>
        <taxon>Methanocellaceae</taxon>
        <taxon>Methanocella</taxon>
    </lineage>
</organism>
<dbReference type="Proteomes" id="UP000001882">
    <property type="component" value="Chromosome"/>
</dbReference>
<evidence type="ECO:0000313" key="12">
    <source>
        <dbReference type="Proteomes" id="UP000001882"/>
    </source>
</evidence>
<dbReference type="SUPFAM" id="SSF54534">
    <property type="entry name" value="FKBP-like"/>
    <property type="match status" value="1"/>
</dbReference>
<dbReference type="GO" id="GO:0042026">
    <property type="term" value="P:protein refolding"/>
    <property type="evidence" value="ECO:0007669"/>
    <property type="project" value="UniProtKB-ARBA"/>
</dbReference>
<keyword evidence="4" id="KW-0963">Cytoplasm</keyword>
<protein>
    <recommendedName>
        <fullName evidence="9">Peptidyl-prolyl cis-trans isomerase</fullName>
        <ecNumber evidence="9">5.2.1.8</ecNumber>
    </recommendedName>
</protein>
<dbReference type="InterPro" id="IPR046357">
    <property type="entry name" value="PPIase_dom_sf"/>
</dbReference>
<reference evidence="11 12" key="2">
    <citation type="journal article" date="2008" name="Int. J. Syst. Evol. Microbiol.">
        <title>Methanocella paludicola gen. nov., sp. nov., a methane-producing archaeon, the first isolate of the lineage 'Rice Cluster I', and proposal of the new archaeal order Methanocellales ord. nov.</title>
        <authorList>
            <person name="Sakai S."/>
            <person name="Imachi H."/>
            <person name="Hanada S."/>
            <person name="Ohashi A."/>
            <person name="Harada H."/>
            <person name="Kamagata Y."/>
        </authorList>
    </citation>
    <scope>NUCLEOTIDE SEQUENCE [LARGE SCALE GENOMIC DNA]</scope>
    <source>
        <strain evidence="12">DSM 17711 / JCM 13418 / NBRC 101707 / SANAE</strain>
    </source>
</reference>
<dbReference type="KEGG" id="mpd:MCP_2370"/>
<evidence type="ECO:0000256" key="7">
    <source>
        <dbReference type="ARBA" id="ARBA00023235"/>
    </source>
</evidence>
<dbReference type="InterPro" id="IPR001179">
    <property type="entry name" value="PPIase_FKBP_dom"/>
</dbReference>